<dbReference type="InParanoid" id="A0A177CM54"/>
<gene>
    <name evidence="2" type="ORF">CC84DRAFT_1085979</name>
</gene>
<evidence type="ECO:0008006" key="4">
    <source>
        <dbReference type="Google" id="ProtNLM"/>
    </source>
</evidence>
<dbReference type="STRING" id="1460663.A0A177CM54"/>
<dbReference type="Gene3D" id="2.40.10.10">
    <property type="entry name" value="Trypsin-like serine proteases"/>
    <property type="match status" value="1"/>
</dbReference>
<organism evidence="2 3">
    <name type="scientific">Paraphaeosphaeria sporulosa</name>
    <dbReference type="NCBI Taxonomy" id="1460663"/>
    <lineage>
        <taxon>Eukaryota</taxon>
        <taxon>Fungi</taxon>
        <taxon>Dikarya</taxon>
        <taxon>Ascomycota</taxon>
        <taxon>Pezizomycotina</taxon>
        <taxon>Dothideomycetes</taxon>
        <taxon>Pleosporomycetidae</taxon>
        <taxon>Pleosporales</taxon>
        <taxon>Massarineae</taxon>
        <taxon>Didymosphaeriaceae</taxon>
        <taxon>Paraphaeosphaeria</taxon>
    </lineage>
</organism>
<dbReference type="InterPro" id="IPR028301">
    <property type="entry name" value="V8_his_AS"/>
</dbReference>
<dbReference type="InterPro" id="IPR050966">
    <property type="entry name" value="Glutamyl_endopeptidase"/>
</dbReference>
<keyword evidence="1" id="KW-0732">Signal</keyword>
<evidence type="ECO:0000313" key="2">
    <source>
        <dbReference type="EMBL" id="OAG08386.1"/>
    </source>
</evidence>
<dbReference type="PANTHER" id="PTHR15462:SF8">
    <property type="entry name" value="SERINE PROTEASE"/>
    <property type="match status" value="1"/>
</dbReference>
<reference evidence="2 3" key="1">
    <citation type="submission" date="2016-05" db="EMBL/GenBank/DDBJ databases">
        <title>Comparative analysis of secretome profiles of manganese(II)-oxidizing ascomycete fungi.</title>
        <authorList>
            <consortium name="DOE Joint Genome Institute"/>
            <person name="Zeiner C.A."/>
            <person name="Purvine S.O."/>
            <person name="Zink E.M."/>
            <person name="Wu S."/>
            <person name="Pasa-Tolic L."/>
            <person name="Chaput D.L."/>
            <person name="Haridas S."/>
            <person name="Grigoriev I.V."/>
            <person name="Santelli C.M."/>
            <person name="Hansel C.M."/>
        </authorList>
    </citation>
    <scope>NUCLEOTIDE SEQUENCE [LARGE SCALE GENOMIC DNA]</scope>
    <source>
        <strain evidence="2 3">AP3s5-JAC2a</strain>
    </source>
</reference>
<protein>
    <recommendedName>
        <fullName evidence="4">Serine protease</fullName>
    </recommendedName>
</protein>
<proteinExistence type="predicted"/>
<evidence type="ECO:0000313" key="3">
    <source>
        <dbReference type="Proteomes" id="UP000077069"/>
    </source>
</evidence>
<dbReference type="EMBL" id="KV441550">
    <property type="protein sequence ID" value="OAG08386.1"/>
    <property type="molecule type" value="Genomic_DNA"/>
</dbReference>
<dbReference type="OrthoDB" id="3693942at2759"/>
<dbReference type="InterPro" id="IPR009003">
    <property type="entry name" value="Peptidase_S1_PA"/>
</dbReference>
<dbReference type="GeneID" id="28757619"/>
<dbReference type="SUPFAM" id="SSF50494">
    <property type="entry name" value="Trypsin-like serine proteases"/>
    <property type="match status" value="1"/>
</dbReference>
<dbReference type="PROSITE" id="PS00672">
    <property type="entry name" value="V8_HIS"/>
    <property type="match status" value="1"/>
</dbReference>
<evidence type="ECO:0000256" key="1">
    <source>
        <dbReference type="ARBA" id="ARBA00022729"/>
    </source>
</evidence>
<sequence>QEFIGTGWLVNSTTVATAGHCLYDREDTGGYLHLKLGVVGFPGDRDFGQYLYEHWEDVDIDLASNDVLLSYKIDTTGGQSGSPILRSDLKAVGVHVAGGYPNIGSCIGPAGNRFEEYILALDVKGGKSSSNASVAKADDSFASVPGFQIVSVSPTAFKGPNEKARPITNGNLNGHHYDDVENEVAKTPKGSSELEKMIDTLFGGSKKPTPKGKIATGKITNLPEVLRIDRNETGEATPPSMDMAAIMKRAGDQNDPPAVIRVNFPTSEMMSGKARESYVSVKDMIASWSAWATTTSERQVQLQIDKKALSADAKGAFARSSHRAMVWDWLFRQSTCVNDTSKQQYWIMLTRYSYDEYSDSVDACIQDLKRYTVGKSSYEEVNIDMIFSQYEANFNQKIFAKIQDEMDGNQVAMGAELMKKSKNADFEIPVSG</sequence>
<dbReference type="Proteomes" id="UP000077069">
    <property type="component" value="Unassembled WGS sequence"/>
</dbReference>
<accession>A0A177CM54</accession>
<keyword evidence="3" id="KW-1185">Reference proteome</keyword>
<feature type="non-terminal residue" evidence="2">
    <location>
        <position position="1"/>
    </location>
</feature>
<dbReference type="RefSeq" id="XP_018038751.1">
    <property type="nucleotide sequence ID" value="XM_018174133.1"/>
</dbReference>
<dbReference type="InterPro" id="IPR043504">
    <property type="entry name" value="Peptidase_S1_PA_chymotrypsin"/>
</dbReference>
<dbReference type="AlphaFoldDB" id="A0A177CM54"/>
<name>A0A177CM54_9PLEO</name>
<dbReference type="PANTHER" id="PTHR15462">
    <property type="entry name" value="SERINE PROTEASE"/>
    <property type="match status" value="1"/>
</dbReference>